<organism evidence="2 3">
    <name type="scientific">Arthrobacter jiangjiafuii</name>
    <dbReference type="NCBI Taxonomy" id="2817475"/>
    <lineage>
        <taxon>Bacteria</taxon>
        <taxon>Bacillati</taxon>
        <taxon>Actinomycetota</taxon>
        <taxon>Actinomycetes</taxon>
        <taxon>Micrococcales</taxon>
        <taxon>Micrococcaceae</taxon>
        <taxon>Arthrobacter</taxon>
    </lineage>
</organism>
<accession>A0A975R136</accession>
<protein>
    <recommendedName>
        <fullName evidence="4">Lipoprotein</fullName>
    </recommendedName>
</protein>
<dbReference type="PROSITE" id="PS51257">
    <property type="entry name" value="PROKAR_LIPOPROTEIN"/>
    <property type="match status" value="1"/>
</dbReference>
<dbReference type="KEGG" id="ajg:KKR91_16855"/>
<feature type="chain" id="PRO_5038844481" description="Lipoprotein" evidence="1">
    <location>
        <begin position="33"/>
        <end position="262"/>
    </location>
</feature>
<dbReference type="RefSeq" id="WP_210227138.1">
    <property type="nucleotide sequence ID" value="NZ_CP076022.1"/>
</dbReference>
<evidence type="ECO:0000313" key="2">
    <source>
        <dbReference type="EMBL" id="QWC10086.1"/>
    </source>
</evidence>
<keyword evidence="1" id="KW-0732">Signal</keyword>
<gene>
    <name evidence="2" type="ORF">KKR91_16855</name>
</gene>
<proteinExistence type="predicted"/>
<evidence type="ECO:0000256" key="1">
    <source>
        <dbReference type="SAM" id="SignalP"/>
    </source>
</evidence>
<dbReference type="AlphaFoldDB" id="A0A975R136"/>
<keyword evidence="3" id="KW-1185">Reference proteome</keyword>
<evidence type="ECO:0008006" key="4">
    <source>
        <dbReference type="Google" id="ProtNLM"/>
    </source>
</evidence>
<sequence length="262" mass="28808">MTIQQRRRPRAGGKGLIVSTVLALGLMGAACAPQSGQGAAAEDDPEYPWHTDITATTFWVGEIHDPDAVDGSQVQSAYDSFWLESYGGCDGQLVEGVCQTEERFEADSWLPGNMTPKENPFYLDLPFDDVNNPRAFAMRGDVIPWAGKPGYAGRETDKSFSYMKNRWVRITKGDRECYGQIQDAGPSIYDDDAYVFGTDDTRPANTRFNGAGMDVSPALNGCLGFSSLNGATDRVNWQFVDDEDVPDGPWLEIVTTRQVQHG</sequence>
<dbReference type="EMBL" id="CP076022">
    <property type="protein sequence ID" value="QWC10086.1"/>
    <property type="molecule type" value="Genomic_DNA"/>
</dbReference>
<reference evidence="2 3" key="1">
    <citation type="submission" date="2021-05" db="EMBL/GenBank/DDBJ databases">
        <title>Novel species in genus Arthrobacter.</title>
        <authorList>
            <person name="Zhang G."/>
        </authorList>
    </citation>
    <scope>NUCLEOTIDE SEQUENCE [LARGE SCALE GENOMIC DNA]</scope>
    <source>
        <strain evidence="3">zg-ZUI227</strain>
    </source>
</reference>
<feature type="signal peptide" evidence="1">
    <location>
        <begin position="1"/>
        <end position="32"/>
    </location>
</feature>
<evidence type="ECO:0000313" key="3">
    <source>
        <dbReference type="Proteomes" id="UP000676885"/>
    </source>
</evidence>
<dbReference type="Proteomes" id="UP000676885">
    <property type="component" value="Chromosome"/>
</dbReference>
<name>A0A975R136_9MICC</name>